<keyword evidence="1" id="KW-0812">Transmembrane</keyword>
<sequence length="135" mass="15547">MSFFLSPPMPFPPQPRLDHRRSAFARRFLSHCNIHTSFFFFSSLPSFSFLFFLVILTRAASRIVSSHSIYVSVSRFLIRSLPCSDSMRVCARACVFTCIGDSMSNWTKILGPESFLFSHLMTEIHVSSILEFLFF</sequence>
<keyword evidence="1" id="KW-0472">Membrane</keyword>
<evidence type="ECO:0000313" key="2">
    <source>
        <dbReference type="EMBL" id="AKD28136.1"/>
    </source>
</evidence>
<dbReference type="AlphaFoldDB" id="A0A0F6Q8F7"/>
<protein>
    <submittedName>
        <fullName evidence="2">Uncharacterized protein</fullName>
    </submittedName>
</protein>
<evidence type="ECO:0000256" key="1">
    <source>
        <dbReference type="SAM" id="Phobius"/>
    </source>
</evidence>
<dbReference type="EMBL" id="KP706802">
    <property type="protein sequence ID" value="AKD28136.1"/>
    <property type="molecule type" value="Genomic_DNA"/>
</dbReference>
<name>A0A0F6Q8F7_9HYME</name>
<proteinExistence type="predicted"/>
<feature type="transmembrane region" description="Helical" evidence="1">
    <location>
        <begin position="38"/>
        <end position="56"/>
    </location>
</feature>
<organism evidence="2">
    <name type="scientific">Glypta fumiferanae</name>
    <dbReference type="NCBI Taxonomy" id="389681"/>
    <lineage>
        <taxon>Eukaryota</taxon>
        <taxon>Metazoa</taxon>
        <taxon>Ecdysozoa</taxon>
        <taxon>Arthropoda</taxon>
        <taxon>Hexapoda</taxon>
        <taxon>Insecta</taxon>
        <taxon>Pterygota</taxon>
        <taxon>Neoptera</taxon>
        <taxon>Endopterygota</taxon>
        <taxon>Hymenoptera</taxon>
        <taxon>Apocrita</taxon>
        <taxon>Ichneumonoidea</taxon>
        <taxon>Ichneumonidae</taxon>
        <taxon>Banchinae</taxon>
        <taxon>Glypta</taxon>
    </lineage>
</organism>
<accession>A0A0F6Q8F7</accession>
<keyword evidence="1" id="KW-1133">Transmembrane helix</keyword>
<reference evidence="2" key="1">
    <citation type="journal article" date="2015" name="J. Virol.">
        <title>Genomic and Proteomic Analyses Indicate that Banchine and Campoplegine Polydnaviruses Have Similar, if Not Identical, Viral Ancestors.</title>
        <authorList>
            <person name="Beliveau C."/>
            <person name="Cohen A."/>
            <person name="Stewart D."/>
            <person name="Periquet G."/>
            <person name="Djoumad A."/>
            <person name="Kuhn L."/>
            <person name="Stoltz D."/>
            <person name="Volkoff A.-N."/>
            <person name="Herniou E."/>
            <person name="Drezen J.-M."/>
            <person name="Cusson M."/>
        </authorList>
    </citation>
    <scope>NUCLEOTIDE SEQUENCE</scope>
</reference>